<gene>
    <name evidence="2" type="ORF">EHO51_03705</name>
</gene>
<organism evidence="2 3">
    <name type="scientific">Methylocystis rosea</name>
    <dbReference type="NCBI Taxonomy" id="173366"/>
    <lineage>
        <taxon>Bacteria</taxon>
        <taxon>Pseudomonadati</taxon>
        <taxon>Pseudomonadota</taxon>
        <taxon>Alphaproteobacteria</taxon>
        <taxon>Hyphomicrobiales</taxon>
        <taxon>Methylocystaceae</taxon>
        <taxon>Methylocystis</taxon>
    </lineage>
</organism>
<evidence type="ECO:0000313" key="2">
    <source>
        <dbReference type="EMBL" id="AZG75913.1"/>
    </source>
</evidence>
<evidence type="ECO:0000313" key="3">
    <source>
        <dbReference type="Proteomes" id="UP000273982"/>
    </source>
</evidence>
<dbReference type="AlphaFoldDB" id="A0A3G8M1R0"/>
<protein>
    <submittedName>
        <fullName evidence="2">Uncharacterized protein</fullName>
    </submittedName>
</protein>
<sequence>MPPTGKQYLGARYPWVPEHGYVLSIGTDRLKELESDLAGQSICSQAVPKIPAALRRRWMLCFISAKKGYLTHVARSVVYYPAESGRDKLDIWNVMPFGKAVRVSAIKTSLRGKQAWRAKQALGGGHVSAAAFGLIMEALRRVDDKAFKVAAGLVNRRPPPPDPNPTPAKTNWAYQRDAVVTALEFARIPTEQLRVPPQLDEDATPGLTSIFDGDEDVTSIEDLLILQDLDEGSEGWQFIKRQRYPAKLFTNGDTKLTIILANKLPLERQLGVDLIYVNETLKSVVFVQYKMFSGVDGELGYRPDDQLKTEIARMEAAAAKLASVAADESCEGYRFGSDPFFLKFCSKLLSHDAKGHVPGIYVPVSYWKKLAKTPAAKGKKGGAIVYAETFGRRYFTPTHFVDMVGRGWIGTTALQTDILVSYLSDAIEGKKSLVLAIESSTDAGPDDDFEDGYEPLRQTVAPPKPRHPGKKPKIIQL</sequence>
<dbReference type="EMBL" id="CP034086">
    <property type="protein sequence ID" value="AZG75913.1"/>
    <property type="molecule type" value="Genomic_DNA"/>
</dbReference>
<feature type="compositionally biased region" description="Basic residues" evidence="1">
    <location>
        <begin position="464"/>
        <end position="477"/>
    </location>
</feature>
<dbReference type="Proteomes" id="UP000273982">
    <property type="component" value="Chromosome"/>
</dbReference>
<dbReference type="RefSeq" id="WP_124737758.1">
    <property type="nucleotide sequence ID" value="NZ_CP034086.1"/>
</dbReference>
<reference evidence="2 3" key="1">
    <citation type="submission" date="2018-11" db="EMBL/GenBank/DDBJ databases">
        <title>Genome squencing of methanotrophic bacteria isolated from alkaline groundwater in Korea.</title>
        <authorList>
            <person name="Nguyen L.N."/>
        </authorList>
    </citation>
    <scope>NUCLEOTIDE SEQUENCE [LARGE SCALE GENOMIC DNA]</scope>
    <source>
        <strain evidence="2 3">GW6</strain>
    </source>
</reference>
<name>A0A3G8M1R0_9HYPH</name>
<evidence type="ECO:0000256" key="1">
    <source>
        <dbReference type="SAM" id="MobiDB-lite"/>
    </source>
</evidence>
<feature type="compositionally biased region" description="Acidic residues" evidence="1">
    <location>
        <begin position="444"/>
        <end position="453"/>
    </location>
</feature>
<proteinExistence type="predicted"/>
<dbReference type="KEGG" id="mros:EHO51_03705"/>
<accession>A0A3G8M1R0</accession>
<feature type="region of interest" description="Disordered" evidence="1">
    <location>
        <begin position="442"/>
        <end position="477"/>
    </location>
</feature>